<dbReference type="GeneID" id="300178502"/>
<gene>
    <name evidence="1" type="ORF">APQ14_05815</name>
</gene>
<protein>
    <submittedName>
        <fullName evidence="1">Uncharacterized protein</fullName>
    </submittedName>
</protein>
<keyword evidence="2" id="KW-1185">Reference proteome</keyword>
<accession>A0A109D9S2</accession>
<evidence type="ECO:0000313" key="1">
    <source>
        <dbReference type="EMBL" id="KWU01494.1"/>
    </source>
</evidence>
<dbReference type="AlphaFoldDB" id="A0A109D9S2"/>
<dbReference type="RefSeq" id="WP_060467781.1">
    <property type="nucleotide sequence ID" value="NZ_AP025514.1"/>
</dbReference>
<comment type="caution">
    <text evidence="1">The sequence shown here is derived from an EMBL/GenBank/DDBJ whole genome shotgun (WGS) entry which is preliminary data.</text>
</comment>
<dbReference type="Proteomes" id="UP000057389">
    <property type="component" value="Unassembled WGS sequence"/>
</dbReference>
<organism evidence="1 2">
    <name type="scientific">Vibrio toranzoniae</name>
    <dbReference type="NCBI Taxonomy" id="1194427"/>
    <lineage>
        <taxon>Bacteria</taxon>
        <taxon>Pseudomonadati</taxon>
        <taxon>Pseudomonadota</taxon>
        <taxon>Gammaproteobacteria</taxon>
        <taxon>Vibrionales</taxon>
        <taxon>Vibrionaceae</taxon>
        <taxon>Vibrio</taxon>
    </lineage>
</organism>
<name>A0A109D9S2_9VIBR</name>
<dbReference type="EMBL" id="LMXU01000013">
    <property type="protein sequence ID" value="KWU01494.1"/>
    <property type="molecule type" value="Genomic_DNA"/>
</dbReference>
<reference evidence="1 2" key="1">
    <citation type="submission" date="2015-11" db="EMBL/GenBank/DDBJ databases">
        <title>Draft WGS of Vibrio toranzoniae.</title>
        <authorList>
            <person name="Lasa A."/>
            <person name="Romalde J.L."/>
        </authorList>
    </citation>
    <scope>NUCLEOTIDE SEQUENCE [LARGE SCALE GENOMIC DNA]</scope>
    <source>
        <strain evidence="1 2">Vb 10.8</strain>
    </source>
</reference>
<evidence type="ECO:0000313" key="2">
    <source>
        <dbReference type="Proteomes" id="UP000057389"/>
    </source>
</evidence>
<proteinExistence type="predicted"/>
<sequence length="77" mass="8938">MFKAIFSLFKSIIVLTKAFCSIVFILFSVVCNLTKALGNVCSALFIRHKGKKEIERMKNELENEEREQRLDKKPSQE</sequence>